<dbReference type="AlphaFoldDB" id="A0A4U7ATU2"/>
<accession>A0A4U7ATU2</accession>
<organism evidence="1 2">
    <name type="scientific">Elsinoe australis</name>
    <dbReference type="NCBI Taxonomy" id="40998"/>
    <lineage>
        <taxon>Eukaryota</taxon>
        <taxon>Fungi</taxon>
        <taxon>Dikarya</taxon>
        <taxon>Ascomycota</taxon>
        <taxon>Pezizomycotina</taxon>
        <taxon>Dothideomycetes</taxon>
        <taxon>Dothideomycetidae</taxon>
        <taxon>Myriangiales</taxon>
        <taxon>Elsinoaceae</taxon>
        <taxon>Elsinoe</taxon>
    </lineage>
</organism>
<sequence length="205" mass="22901">MSAGLNWPRMGEWGPPAWLGFVATLKRHTKIRTINISTLPYSNPISPPDLPSQFHDLATKMYNVRLLDMIPIPSPQSNIMPASPPDSPSSTATQTCITDTFGLSSDPDTEGTDMQDLLHDTIMWENQLLRLDEDASVDPPQSSLRYISFGGRSGGTRPKYLYRRTLPEVGDGWVAESVRFEDAVGERGTEVLHDRETGIWEVDER</sequence>
<gene>
    <name evidence="1" type="ORF">C1H76_6305</name>
</gene>
<reference evidence="1 2" key="1">
    <citation type="submission" date="2018-02" db="EMBL/GenBank/DDBJ databases">
        <title>Draft genome sequences of Elsinoe sp., causing black scab on jojoba.</title>
        <authorList>
            <person name="Stodart B."/>
            <person name="Jeffress S."/>
            <person name="Ash G."/>
            <person name="Arun Chinnappa K."/>
        </authorList>
    </citation>
    <scope>NUCLEOTIDE SEQUENCE [LARGE SCALE GENOMIC DNA]</scope>
    <source>
        <strain evidence="1 2">Hillstone_2</strain>
    </source>
</reference>
<dbReference type="Proteomes" id="UP000308133">
    <property type="component" value="Unassembled WGS sequence"/>
</dbReference>
<name>A0A4U7ATU2_9PEZI</name>
<protein>
    <submittedName>
        <fullName evidence="1">Uncharacterized protein</fullName>
    </submittedName>
</protein>
<dbReference type="EMBL" id="PTQR01000080">
    <property type="protein sequence ID" value="TKX21808.1"/>
    <property type="molecule type" value="Genomic_DNA"/>
</dbReference>
<proteinExistence type="predicted"/>
<evidence type="ECO:0000313" key="2">
    <source>
        <dbReference type="Proteomes" id="UP000308133"/>
    </source>
</evidence>
<comment type="caution">
    <text evidence="1">The sequence shown here is derived from an EMBL/GenBank/DDBJ whole genome shotgun (WGS) entry which is preliminary data.</text>
</comment>
<evidence type="ECO:0000313" key="1">
    <source>
        <dbReference type="EMBL" id="TKX21808.1"/>
    </source>
</evidence>